<dbReference type="PIRSF" id="PIRSF015588">
    <property type="entry name" value="AP_complex_sigma"/>
    <property type="match status" value="1"/>
</dbReference>
<evidence type="ECO:0000313" key="8">
    <source>
        <dbReference type="EMBL" id="RKP29892.1"/>
    </source>
</evidence>
<dbReference type="PANTHER" id="PTHR11753">
    <property type="entry name" value="ADAPTOR COMPLEXES SMALL SUBUNIT FAMILY"/>
    <property type="match status" value="1"/>
</dbReference>
<dbReference type="GO" id="GO:0012505">
    <property type="term" value="C:endomembrane system"/>
    <property type="evidence" value="ECO:0007669"/>
    <property type="project" value="UniProtKB-SubCell"/>
</dbReference>
<evidence type="ECO:0000256" key="5">
    <source>
        <dbReference type="ARBA" id="ARBA00023136"/>
    </source>
</evidence>
<gene>
    <name evidence="8" type="ORF">METBISCDRAFT_31308</name>
</gene>
<evidence type="ECO:0000256" key="4">
    <source>
        <dbReference type="ARBA" id="ARBA00022927"/>
    </source>
</evidence>
<keyword evidence="9" id="KW-1185">Reference proteome</keyword>
<evidence type="ECO:0000313" key="9">
    <source>
        <dbReference type="Proteomes" id="UP000268321"/>
    </source>
</evidence>
<dbReference type="Gene3D" id="3.30.450.60">
    <property type="match status" value="1"/>
</dbReference>
<dbReference type="OrthoDB" id="371463at2759"/>
<dbReference type="InterPro" id="IPR000804">
    <property type="entry name" value="Clathrin_sm-chain_CS"/>
</dbReference>
<comment type="similarity">
    <text evidence="2 6">Belongs to the adaptor complexes small subunit family.</text>
</comment>
<evidence type="ECO:0000256" key="1">
    <source>
        <dbReference type="ARBA" id="ARBA00004308"/>
    </source>
</evidence>
<dbReference type="Pfam" id="PF01217">
    <property type="entry name" value="Clat_adaptor_s"/>
    <property type="match status" value="1"/>
</dbReference>
<accession>A0A4P9ZC11</accession>
<organism evidence="8 9">
    <name type="scientific">Metschnikowia bicuspidata</name>
    <dbReference type="NCBI Taxonomy" id="27322"/>
    <lineage>
        <taxon>Eukaryota</taxon>
        <taxon>Fungi</taxon>
        <taxon>Dikarya</taxon>
        <taxon>Ascomycota</taxon>
        <taxon>Saccharomycotina</taxon>
        <taxon>Pichiomycetes</taxon>
        <taxon>Metschnikowiaceae</taxon>
        <taxon>Metschnikowia</taxon>
    </lineage>
</organism>
<name>A0A4P9ZC11_9ASCO</name>
<dbReference type="PROSITE" id="PS00989">
    <property type="entry name" value="CLAT_ADAPTOR_S"/>
    <property type="match status" value="1"/>
</dbReference>
<evidence type="ECO:0000259" key="7">
    <source>
        <dbReference type="Pfam" id="PF01217"/>
    </source>
</evidence>
<dbReference type="InterPro" id="IPR022775">
    <property type="entry name" value="AP_mu_sigma_su"/>
</dbReference>
<dbReference type="GO" id="GO:0016192">
    <property type="term" value="P:vesicle-mediated transport"/>
    <property type="evidence" value="ECO:0007669"/>
    <property type="project" value="InterPro"/>
</dbReference>
<feature type="domain" description="AP complex mu/sigma subunit" evidence="7">
    <location>
        <begin position="3"/>
        <end position="142"/>
    </location>
</feature>
<dbReference type="EMBL" id="ML004471">
    <property type="protein sequence ID" value="RKP29892.1"/>
    <property type="molecule type" value="Genomic_DNA"/>
</dbReference>
<evidence type="ECO:0000256" key="6">
    <source>
        <dbReference type="PIRNR" id="PIRNR015588"/>
    </source>
</evidence>
<dbReference type="InterPro" id="IPR016635">
    <property type="entry name" value="AP_complex_ssu"/>
</dbReference>
<reference evidence="9" key="1">
    <citation type="journal article" date="2018" name="Nat. Microbiol.">
        <title>Leveraging single-cell genomics to expand the fungal tree of life.</title>
        <authorList>
            <person name="Ahrendt S.R."/>
            <person name="Quandt C.A."/>
            <person name="Ciobanu D."/>
            <person name="Clum A."/>
            <person name="Salamov A."/>
            <person name="Andreopoulos B."/>
            <person name="Cheng J.F."/>
            <person name="Woyke T."/>
            <person name="Pelin A."/>
            <person name="Henrissat B."/>
            <person name="Reynolds N.K."/>
            <person name="Benny G.L."/>
            <person name="Smith M.E."/>
            <person name="James T.Y."/>
            <person name="Grigoriev I.V."/>
        </authorList>
    </citation>
    <scope>NUCLEOTIDE SEQUENCE [LARGE SCALE GENOMIC DNA]</scope>
    <source>
        <strain evidence="9">Baker2002</strain>
    </source>
</reference>
<dbReference type="InterPro" id="IPR011012">
    <property type="entry name" value="Longin-like_dom_sf"/>
</dbReference>
<keyword evidence="4 6" id="KW-0653">Protein transport</keyword>
<dbReference type="GO" id="GO:0030117">
    <property type="term" value="C:membrane coat"/>
    <property type="evidence" value="ECO:0007669"/>
    <property type="project" value="InterPro"/>
</dbReference>
<dbReference type="AlphaFoldDB" id="A0A4P9ZC11"/>
<dbReference type="GO" id="GO:0006886">
    <property type="term" value="P:intracellular protein transport"/>
    <property type="evidence" value="ECO:0007669"/>
    <property type="project" value="UniProtKB-UniRule"/>
</dbReference>
<protein>
    <recommendedName>
        <fullName evidence="6">AP complex subunit sigma</fullName>
    </recommendedName>
</protein>
<comment type="subcellular location">
    <subcellularLocation>
        <location evidence="1">Endomembrane system</location>
    </subcellularLocation>
</comment>
<keyword evidence="3 6" id="KW-0813">Transport</keyword>
<proteinExistence type="inferred from homology"/>
<keyword evidence="5 6" id="KW-0472">Membrane</keyword>
<dbReference type="FunFam" id="3.30.450.60:FF:000010">
    <property type="entry name" value="AP complex subunit sigma"/>
    <property type="match status" value="1"/>
</dbReference>
<evidence type="ECO:0000256" key="3">
    <source>
        <dbReference type="ARBA" id="ARBA00022448"/>
    </source>
</evidence>
<sequence length="146" mass="17324">MAIHYLLILNRQGKTRLAKWFTRSLNEKQRQATLERVYRLVSTRGLKDQSNFVEFQQGKLVYRRYAGLYFIMLIDYEDNELSLLEALHFLVEILDSHFDKVCELDLVFNFHQLYVIVDEIFLGGETHEMLKARVLQRIEHLSAISS</sequence>
<dbReference type="Proteomes" id="UP000268321">
    <property type="component" value="Unassembled WGS sequence"/>
</dbReference>
<dbReference type="SUPFAM" id="SSF64356">
    <property type="entry name" value="SNARE-like"/>
    <property type="match status" value="1"/>
</dbReference>
<evidence type="ECO:0000256" key="2">
    <source>
        <dbReference type="ARBA" id="ARBA00006972"/>
    </source>
</evidence>